<dbReference type="EMBL" id="FNEK01000065">
    <property type="protein sequence ID" value="SDL04846.1"/>
    <property type="molecule type" value="Genomic_DNA"/>
</dbReference>
<evidence type="ECO:0000259" key="1">
    <source>
        <dbReference type="Pfam" id="PF12697"/>
    </source>
</evidence>
<dbReference type="OrthoDB" id="9804723at2"/>
<dbReference type="Gene3D" id="3.40.50.1820">
    <property type="entry name" value="alpha/beta hydrolase"/>
    <property type="match status" value="1"/>
</dbReference>
<dbReference type="SUPFAM" id="SSF53474">
    <property type="entry name" value="alpha/beta-Hydrolases"/>
    <property type="match status" value="1"/>
</dbReference>
<evidence type="ECO:0000313" key="3">
    <source>
        <dbReference type="Proteomes" id="UP000199382"/>
    </source>
</evidence>
<dbReference type="AlphaFoldDB" id="A0A1G9GW03"/>
<accession>A0A1G9GW03</accession>
<dbReference type="Proteomes" id="UP000199382">
    <property type="component" value="Unassembled WGS sequence"/>
</dbReference>
<dbReference type="PANTHER" id="PTHR43329">
    <property type="entry name" value="EPOXIDE HYDROLASE"/>
    <property type="match status" value="1"/>
</dbReference>
<dbReference type="InterPro" id="IPR000073">
    <property type="entry name" value="AB_hydrolase_1"/>
</dbReference>
<protein>
    <submittedName>
        <fullName evidence="2">Pimeloyl-ACP methyl ester carboxylesterase</fullName>
    </submittedName>
</protein>
<organism evidence="2 3">
    <name type="scientific">Aliiruegeria lutimaris</name>
    <dbReference type="NCBI Taxonomy" id="571298"/>
    <lineage>
        <taxon>Bacteria</taxon>
        <taxon>Pseudomonadati</taxon>
        <taxon>Pseudomonadota</taxon>
        <taxon>Alphaproteobacteria</taxon>
        <taxon>Rhodobacterales</taxon>
        <taxon>Roseobacteraceae</taxon>
        <taxon>Aliiruegeria</taxon>
    </lineage>
</organism>
<proteinExistence type="predicted"/>
<reference evidence="2 3" key="1">
    <citation type="submission" date="2016-10" db="EMBL/GenBank/DDBJ databases">
        <authorList>
            <person name="de Groot N.N."/>
        </authorList>
    </citation>
    <scope>NUCLEOTIDE SEQUENCE [LARGE SCALE GENOMIC DNA]</scope>
    <source>
        <strain evidence="2 3">DSM 25294</strain>
    </source>
</reference>
<dbReference type="RefSeq" id="WP_093162317.1">
    <property type="nucleotide sequence ID" value="NZ_FNEK01000065.1"/>
</dbReference>
<dbReference type="STRING" id="571298.SAMN04488026_106522"/>
<sequence length="281" mass="31112">MRSKFVDLNGVRLNYGEGAANGSSLVFLPGFPRYWSEYQPMLEELEPHYHVFALSMRGQGQSQWSPPYRISDYIEDTVAFLREVVGPSSYGVAHSAGAWFGLAAANDFPDLFSAFVSIDQPLDPDDHIIAHGTDTSSVKTMLTAMRVATGVDDLALKLRGVPTSDGRTWADEMSGEDIRARAVHLSGIDPETFAPWADGLESWIGVPALQRWPGQYRAPLMFLDGDPEAGSMLTSKSVSYNMARYPWAKRVELQHHDHVMGLRDAPEPAVAEIRRFLDGIP</sequence>
<evidence type="ECO:0000313" key="2">
    <source>
        <dbReference type="EMBL" id="SDL04846.1"/>
    </source>
</evidence>
<keyword evidence="3" id="KW-1185">Reference proteome</keyword>
<name>A0A1G9GW03_9RHOB</name>
<gene>
    <name evidence="2" type="ORF">SAMN04488026_106522</name>
</gene>
<dbReference type="Pfam" id="PF12697">
    <property type="entry name" value="Abhydrolase_6"/>
    <property type="match status" value="1"/>
</dbReference>
<feature type="domain" description="AB hydrolase-1" evidence="1">
    <location>
        <begin position="25"/>
        <end position="272"/>
    </location>
</feature>
<dbReference type="InterPro" id="IPR029058">
    <property type="entry name" value="AB_hydrolase_fold"/>
</dbReference>